<reference evidence="2 3" key="1">
    <citation type="submission" date="2019-09" db="EMBL/GenBank/DDBJ databases">
        <authorList>
            <person name="Liu P."/>
        </authorList>
    </citation>
    <scope>NUCLEOTIDE SEQUENCE [LARGE SCALE GENOMIC DNA]</scope>
    <source>
        <strain evidence="2 3">TRM68085</strain>
    </source>
</reference>
<gene>
    <name evidence="2" type="ORF">F5983_33720</name>
</gene>
<dbReference type="SUPFAM" id="SSF81606">
    <property type="entry name" value="PP2C-like"/>
    <property type="match status" value="1"/>
</dbReference>
<protein>
    <recommendedName>
        <fullName evidence="1">PPM-type phosphatase domain-containing protein</fullName>
    </recommendedName>
</protein>
<feature type="domain" description="PPM-type phosphatase" evidence="1">
    <location>
        <begin position="1"/>
        <end position="184"/>
    </location>
</feature>
<evidence type="ECO:0000259" key="1">
    <source>
        <dbReference type="PROSITE" id="PS51746"/>
    </source>
</evidence>
<evidence type="ECO:0000313" key="2">
    <source>
        <dbReference type="EMBL" id="KAB2588193.1"/>
    </source>
</evidence>
<dbReference type="Gene3D" id="3.60.40.10">
    <property type="entry name" value="PPM-type phosphatase domain"/>
    <property type="match status" value="1"/>
</dbReference>
<keyword evidence="3" id="KW-1185">Reference proteome</keyword>
<dbReference type="PROSITE" id="PS51746">
    <property type="entry name" value="PPM_2"/>
    <property type="match status" value="1"/>
</dbReference>
<proteinExistence type="predicted"/>
<dbReference type="AlphaFoldDB" id="A0A5N5EDV0"/>
<accession>A0A5N5EDV0</accession>
<dbReference type="InterPro" id="IPR036457">
    <property type="entry name" value="PPM-type-like_dom_sf"/>
</dbReference>
<comment type="caution">
    <text evidence="2">The sequence shown here is derived from an EMBL/GenBank/DDBJ whole genome shotgun (WGS) entry which is preliminary data.</text>
</comment>
<dbReference type="RefSeq" id="WP_151513639.1">
    <property type="nucleotide sequence ID" value="NZ_VYUA01000056.1"/>
</dbReference>
<name>A0A5N5EDV0_9ACTN</name>
<dbReference type="InterPro" id="IPR001932">
    <property type="entry name" value="PPM-type_phosphatase-like_dom"/>
</dbReference>
<evidence type="ECO:0000313" key="3">
    <source>
        <dbReference type="Proteomes" id="UP000326907"/>
    </source>
</evidence>
<organism evidence="2 3">
    <name type="scientific">Streptomyces arboris</name>
    <dbReference type="NCBI Taxonomy" id="2600619"/>
    <lineage>
        <taxon>Bacteria</taxon>
        <taxon>Bacillati</taxon>
        <taxon>Actinomycetota</taxon>
        <taxon>Actinomycetes</taxon>
        <taxon>Kitasatosporales</taxon>
        <taxon>Streptomycetaceae</taxon>
        <taxon>Streptomyces</taxon>
    </lineage>
</organism>
<dbReference type="EMBL" id="VYUA01000056">
    <property type="protein sequence ID" value="KAB2588193.1"/>
    <property type="molecule type" value="Genomic_DNA"/>
</dbReference>
<dbReference type="Proteomes" id="UP000326907">
    <property type="component" value="Unassembled WGS sequence"/>
</dbReference>
<sequence>MAIAPILTEVAVRNAAQRGAVRGVLSAAALVTDRGPDGDGPRAVAAVVVCPPGGKTKAAWSGDCRIYGSNGDRLHQYSTDQTVAAMIHHYLKLTEPLPFTAHDHLRGDLTNATLETVPGVLISEDELVIITSDGVHDTVPAERIQQLAVAHAAEPQRLADALVAAAGPNEFGYRDDATAAVLLRPEARTAQQPS</sequence>